<name>A0A3A3GA45_9BURK</name>
<proteinExistence type="predicted"/>
<dbReference type="AlphaFoldDB" id="A0A3A3GA45"/>
<dbReference type="Proteomes" id="UP000266327">
    <property type="component" value="Unassembled WGS sequence"/>
</dbReference>
<sequence>MTPLCKRLVEMSHDPDTAFNMPASDLQPMRLAAAQELFKLRREQIPALRKRAEEAGIDRIESFDDLVPLLFAHTIYKSYPQELIDKGRWKMMLKWLQTLSAKDVSKVDVEGVKDVDDFIERLWEAGHAVLATSGSSGKVSFLNHTMQDRARKTRHLKHTMGWPFTKATSDRPVFWFGPMKGRNSAVEMGISNEENWGSPGCTYALDERPLLISEVSETAAMRKKLADGTALPDEIDAFEQKQKAKAEASADELLRLIDKLLDMRHQPMFVFALWAQHLAIRDRARERGIPDGDFHLETVLFPAGGIKGLNMPADYREQVTAFYGPVIQIGVYGMTEMAQLMPRCEAKRYHAPPGLILMALDATGQRVLGPKDAVDGKITGRAGFLDLMYEGRWGGLITGDKITMDVAGPCPCGRPGPTVLDTISRFAQTGEEDHIGCAGTIDAYVRGGLPA</sequence>
<dbReference type="OrthoDB" id="3597198at2"/>
<evidence type="ECO:0008006" key="3">
    <source>
        <dbReference type="Google" id="ProtNLM"/>
    </source>
</evidence>
<protein>
    <recommendedName>
        <fullName evidence="3">Acyl-protein synthetase LuxE domain-containing protein</fullName>
    </recommendedName>
</protein>
<keyword evidence="2" id="KW-1185">Reference proteome</keyword>
<evidence type="ECO:0000313" key="1">
    <source>
        <dbReference type="EMBL" id="RJG04535.1"/>
    </source>
</evidence>
<organism evidence="1 2">
    <name type="scientific">Noviherbaspirillum sedimenti</name>
    <dbReference type="NCBI Taxonomy" id="2320865"/>
    <lineage>
        <taxon>Bacteria</taxon>
        <taxon>Pseudomonadati</taxon>
        <taxon>Pseudomonadota</taxon>
        <taxon>Betaproteobacteria</taxon>
        <taxon>Burkholderiales</taxon>
        <taxon>Oxalobacteraceae</taxon>
        <taxon>Noviherbaspirillum</taxon>
    </lineage>
</organism>
<evidence type="ECO:0000313" key="2">
    <source>
        <dbReference type="Proteomes" id="UP000266327"/>
    </source>
</evidence>
<gene>
    <name evidence="1" type="ORF">D3878_19300</name>
</gene>
<reference evidence="2" key="1">
    <citation type="submission" date="2018-09" db="EMBL/GenBank/DDBJ databases">
        <authorList>
            <person name="Zhu H."/>
        </authorList>
    </citation>
    <scope>NUCLEOTIDE SEQUENCE [LARGE SCALE GENOMIC DNA]</scope>
    <source>
        <strain evidence="2">K1S02-23</strain>
    </source>
</reference>
<accession>A0A3A3GA45</accession>
<comment type="caution">
    <text evidence="1">The sequence shown here is derived from an EMBL/GenBank/DDBJ whole genome shotgun (WGS) entry which is preliminary data.</text>
</comment>
<dbReference type="EMBL" id="QYUQ01000002">
    <property type="protein sequence ID" value="RJG04535.1"/>
    <property type="molecule type" value="Genomic_DNA"/>
</dbReference>